<dbReference type="SUPFAM" id="SSF46689">
    <property type="entry name" value="Homeodomain-like"/>
    <property type="match status" value="1"/>
</dbReference>
<dbReference type="InterPro" id="IPR009057">
    <property type="entry name" value="Homeodomain-like_sf"/>
</dbReference>
<evidence type="ECO:0000259" key="3">
    <source>
        <dbReference type="PROSITE" id="PS50977"/>
    </source>
</evidence>
<dbReference type="GO" id="GO:0003677">
    <property type="term" value="F:DNA binding"/>
    <property type="evidence" value="ECO:0007669"/>
    <property type="project" value="UniProtKB-UniRule"/>
</dbReference>
<gene>
    <name evidence="4" type="ORF">C0Z10_13085</name>
</gene>
<evidence type="ECO:0000313" key="5">
    <source>
        <dbReference type="Proteomes" id="UP000285875"/>
    </source>
</evidence>
<dbReference type="SUPFAM" id="SSF48498">
    <property type="entry name" value="Tetracyclin repressor-like, C-terminal domain"/>
    <property type="match status" value="1"/>
</dbReference>
<dbReference type="AlphaFoldDB" id="A0A3Q9UKQ1"/>
<dbReference type="Gene3D" id="1.10.357.10">
    <property type="entry name" value="Tetracycline Repressor, domain 2"/>
    <property type="match status" value="1"/>
</dbReference>
<sequence length="231" mass="25453">MPQARHATDGRRDTYHHGDLHHALVMAGLDLARTGGPDAVVLREATRRTGVSPNAAYRHFNGREALLDEVAVRATGYLADAMNEAVVRARVEFANAEPKVRTTEVILAACRGYIDFALDEPGWFGVCASISDCSVETYVRHTSAGRSNGATDDAERPTMVPEVLRSVLQLPEPLSWAPDVTVDDFEVVLRSTLYGFSMLATTATMRLDDQSRRAGQVLSQLRTWIFHSIQK</sequence>
<dbReference type="Pfam" id="PF00440">
    <property type="entry name" value="TetR_N"/>
    <property type="match status" value="1"/>
</dbReference>
<proteinExistence type="predicted"/>
<protein>
    <submittedName>
        <fullName evidence="4">TetR/AcrR family transcriptional regulator</fullName>
    </submittedName>
</protein>
<accession>A0A3Q9UKQ1</accession>
<dbReference type="KEGG" id="aji:C0Z10_13085"/>
<keyword evidence="1 2" id="KW-0238">DNA-binding</keyword>
<dbReference type="EMBL" id="CP025570">
    <property type="protein sequence ID" value="AZZ40515.1"/>
    <property type="molecule type" value="Genomic_DNA"/>
</dbReference>
<evidence type="ECO:0000256" key="1">
    <source>
        <dbReference type="ARBA" id="ARBA00023125"/>
    </source>
</evidence>
<reference evidence="5" key="1">
    <citation type="submission" date="2017-12" db="EMBL/GenBank/DDBJ databases">
        <title>Whole genome sequencing of Acidipropionibacterium jensenii strains JS279 and JS280.</title>
        <authorList>
            <person name="Deptula P."/>
            <person name="Laine P."/>
            <person name="Smolander O.-P."/>
            <person name="Paulin L."/>
            <person name="Auvinen P."/>
            <person name="Varmanen P."/>
        </authorList>
    </citation>
    <scope>NUCLEOTIDE SEQUENCE [LARGE SCALE GENOMIC DNA]</scope>
    <source>
        <strain evidence="5">JS280</strain>
    </source>
</reference>
<feature type="domain" description="HTH tetR-type" evidence="3">
    <location>
        <begin position="18"/>
        <end position="78"/>
    </location>
</feature>
<dbReference type="InterPro" id="IPR036271">
    <property type="entry name" value="Tet_transcr_reg_TetR-rel_C_sf"/>
</dbReference>
<dbReference type="PROSITE" id="PS50977">
    <property type="entry name" value="HTH_TETR_2"/>
    <property type="match status" value="1"/>
</dbReference>
<evidence type="ECO:0000256" key="2">
    <source>
        <dbReference type="PROSITE-ProRule" id="PRU00335"/>
    </source>
</evidence>
<dbReference type="InterPro" id="IPR001647">
    <property type="entry name" value="HTH_TetR"/>
</dbReference>
<name>A0A3Q9UKQ1_9ACTN</name>
<dbReference type="Proteomes" id="UP000285875">
    <property type="component" value="Chromosome"/>
</dbReference>
<evidence type="ECO:0000313" key="4">
    <source>
        <dbReference type="EMBL" id="AZZ40515.1"/>
    </source>
</evidence>
<organism evidence="4 5">
    <name type="scientific">Acidipropionibacterium jensenii</name>
    <dbReference type="NCBI Taxonomy" id="1749"/>
    <lineage>
        <taxon>Bacteria</taxon>
        <taxon>Bacillati</taxon>
        <taxon>Actinomycetota</taxon>
        <taxon>Actinomycetes</taxon>
        <taxon>Propionibacteriales</taxon>
        <taxon>Propionibacteriaceae</taxon>
        <taxon>Acidipropionibacterium</taxon>
    </lineage>
</organism>
<feature type="DNA-binding region" description="H-T-H motif" evidence="2">
    <location>
        <begin position="41"/>
        <end position="60"/>
    </location>
</feature>